<reference evidence="4" key="3">
    <citation type="submission" date="2025-09" db="UniProtKB">
        <authorList>
            <consortium name="Ensembl"/>
        </authorList>
    </citation>
    <scope>IDENTIFICATION</scope>
</reference>
<name>A0A452HT58_9SAUR</name>
<evidence type="ECO:0000313" key="5">
    <source>
        <dbReference type="Proteomes" id="UP000291020"/>
    </source>
</evidence>
<evidence type="ECO:0000256" key="1">
    <source>
        <dbReference type="ARBA" id="ARBA00009224"/>
    </source>
</evidence>
<dbReference type="GO" id="GO:0000266">
    <property type="term" value="P:mitochondrial fission"/>
    <property type="evidence" value="ECO:0007669"/>
    <property type="project" value="TreeGrafter"/>
</dbReference>
<keyword evidence="5" id="KW-1185">Reference proteome</keyword>
<reference evidence="5" key="1">
    <citation type="journal article" date="2017" name="PLoS ONE">
        <title>The Agassiz's desert tortoise genome provides a resource for the conservation of a threatened species.</title>
        <authorList>
            <person name="Tollis M."/>
            <person name="DeNardo D.F."/>
            <person name="Cornelius J.A."/>
            <person name="Dolby G.A."/>
            <person name="Edwards T."/>
            <person name="Henen B.T."/>
            <person name="Karl A.E."/>
            <person name="Murphy R.W."/>
            <person name="Kusumi K."/>
        </authorList>
    </citation>
    <scope>NUCLEOTIDE SEQUENCE [LARGE SCALE GENOMIC DNA]</scope>
</reference>
<dbReference type="PANTHER" id="PTHR11001">
    <property type="entry name" value="MITOCHONDRIAL FISSION PROCESS PROTEIN 1"/>
    <property type="match status" value="1"/>
</dbReference>
<dbReference type="AlphaFoldDB" id="A0A452HT58"/>
<dbReference type="Pfam" id="PF10558">
    <property type="entry name" value="MTP18"/>
    <property type="match status" value="1"/>
</dbReference>
<accession>A0A452HT58</accession>
<evidence type="ECO:0000256" key="3">
    <source>
        <dbReference type="ARBA" id="ARBA00029631"/>
    </source>
</evidence>
<evidence type="ECO:0000256" key="2">
    <source>
        <dbReference type="ARBA" id="ARBA00017835"/>
    </source>
</evidence>
<sequence>GGCAMGPPAETDLYRDTWVRYLGYANEVGESFRAIVPISLVWASYGVATTYVMADAIDKGKKAAVIFTPVPLMAPSGIELTTLGLVGQCSNP</sequence>
<dbReference type="GO" id="GO:0005739">
    <property type="term" value="C:mitochondrion"/>
    <property type="evidence" value="ECO:0007669"/>
    <property type="project" value="TreeGrafter"/>
</dbReference>
<dbReference type="InterPro" id="IPR019560">
    <property type="entry name" value="Mitochondrial_18_kDa_protein"/>
</dbReference>
<comment type="similarity">
    <text evidence="1">Belongs to the MTFP1 family.</text>
</comment>
<dbReference type="PANTHER" id="PTHR11001:SF2">
    <property type="entry name" value="MITOCHONDRIAL FISSION PROCESS PROTEIN 1"/>
    <property type="match status" value="1"/>
</dbReference>
<reference evidence="4" key="2">
    <citation type="submission" date="2025-08" db="UniProtKB">
        <authorList>
            <consortium name="Ensembl"/>
        </authorList>
    </citation>
    <scope>IDENTIFICATION</scope>
</reference>
<protein>
    <recommendedName>
        <fullName evidence="2">Mitochondrial fission process protein 1</fullName>
    </recommendedName>
    <alternativeName>
        <fullName evidence="3">Mitochondrial 18 kDa protein</fullName>
    </alternativeName>
</protein>
<organism evidence="4 5">
    <name type="scientific">Gopherus agassizii</name>
    <name type="common">Agassiz's desert tortoise</name>
    <dbReference type="NCBI Taxonomy" id="38772"/>
    <lineage>
        <taxon>Eukaryota</taxon>
        <taxon>Metazoa</taxon>
        <taxon>Chordata</taxon>
        <taxon>Craniata</taxon>
        <taxon>Vertebrata</taxon>
        <taxon>Euteleostomi</taxon>
        <taxon>Archelosauria</taxon>
        <taxon>Testudinata</taxon>
        <taxon>Testudines</taxon>
        <taxon>Cryptodira</taxon>
        <taxon>Durocryptodira</taxon>
        <taxon>Testudinoidea</taxon>
        <taxon>Testudinidae</taxon>
        <taxon>Gopherus</taxon>
    </lineage>
</organism>
<proteinExistence type="inferred from homology"/>
<dbReference type="Ensembl" id="ENSGAGT00000020833.1">
    <property type="protein sequence ID" value="ENSGAGP00000018283.1"/>
    <property type="gene ID" value="ENSGAGG00000013526.1"/>
</dbReference>
<evidence type="ECO:0000313" key="4">
    <source>
        <dbReference type="Ensembl" id="ENSGAGP00000018283.1"/>
    </source>
</evidence>
<dbReference type="Proteomes" id="UP000291020">
    <property type="component" value="Unassembled WGS sequence"/>
</dbReference>